<dbReference type="Gene3D" id="1.10.357.10">
    <property type="entry name" value="Tetracycline Repressor, domain 2"/>
    <property type="match status" value="1"/>
</dbReference>
<dbReference type="SUPFAM" id="SSF46689">
    <property type="entry name" value="Homeodomain-like"/>
    <property type="match status" value="1"/>
</dbReference>
<dbReference type="PRINTS" id="PR00455">
    <property type="entry name" value="HTHTETR"/>
</dbReference>
<dbReference type="InterPro" id="IPR009057">
    <property type="entry name" value="Homeodomain-like_sf"/>
</dbReference>
<sequence>MSEIEEKIRTPRQNRSIKTKEAITEAAMKLFSEKGYHQTNTKEIAAAAGVSTGSFYSYFIDKRAVFIDVLNIYNEALLSQIKTSLAETDLDQLDKSALIVHLVDTLIESHQVYTGFHKELAVMVLMDEGIRQLMEEQYELGRQLTLQYLQQGQKEIKTSDLEATSVVIFESTGVIVDKIAFSPGKISPDRLKSQLVQMITDYLYK</sequence>
<evidence type="ECO:0000313" key="6">
    <source>
        <dbReference type="EMBL" id="ASA25977.1"/>
    </source>
</evidence>
<dbReference type="GO" id="GO:0003677">
    <property type="term" value="F:DNA binding"/>
    <property type="evidence" value="ECO:0007669"/>
    <property type="project" value="UniProtKB-UniRule"/>
</dbReference>
<evidence type="ECO:0000256" key="3">
    <source>
        <dbReference type="ARBA" id="ARBA00023163"/>
    </source>
</evidence>
<dbReference type="Pfam" id="PF00440">
    <property type="entry name" value="TetR_N"/>
    <property type="match status" value="1"/>
</dbReference>
<evidence type="ECO:0000259" key="5">
    <source>
        <dbReference type="PROSITE" id="PS50977"/>
    </source>
</evidence>
<gene>
    <name evidence="6" type="ORF">B9T62_37860</name>
</gene>
<proteinExistence type="predicted"/>
<dbReference type="PANTHER" id="PTHR47506:SF1">
    <property type="entry name" value="HTH-TYPE TRANSCRIPTIONAL REGULATOR YJDC"/>
    <property type="match status" value="1"/>
</dbReference>
<dbReference type="KEGG" id="pdh:B9T62_37860"/>
<evidence type="ECO:0000256" key="4">
    <source>
        <dbReference type="PROSITE-ProRule" id="PRU00335"/>
    </source>
</evidence>
<evidence type="ECO:0000256" key="1">
    <source>
        <dbReference type="ARBA" id="ARBA00023015"/>
    </source>
</evidence>
<evidence type="ECO:0000313" key="7">
    <source>
        <dbReference type="Proteomes" id="UP000249890"/>
    </source>
</evidence>
<dbReference type="EMBL" id="CP021780">
    <property type="protein sequence ID" value="ASA25977.1"/>
    <property type="molecule type" value="Genomic_DNA"/>
</dbReference>
<dbReference type="PROSITE" id="PS50977">
    <property type="entry name" value="HTH_TETR_2"/>
    <property type="match status" value="1"/>
</dbReference>
<dbReference type="AlphaFoldDB" id="A0A2Z2KJ42"/>
<dbReference type="PANTHER" id="PTHR47506">
    <property type="entry name" value="TRANSCRIPTIONAL REGULATORY PROTEIN"/>
    <property type="match status" value="1"/>
</dbReference>
<keyword evidence="2 4" id="KW-0238">DNA-binding</keyword>
<reference evidence="6 7" key="1">
    <citation type="submission" date="2017-06" db="EMBL/GenBank/DDBJ databases">
        <title>Complete genome sequence of Paenibacillus donghaensis KCTC 13049T isolated from East Sea sediment, South Korea.</title>
        <authorList>
            <person name="Jung B.K."/>
            <person name="Hong S.-J."/>
            <person name="Shin J.-H."/>
        </authorList>
    </citation>
    <scope>NUCLEOTIDE SEQUENCE [LARGE SCALE GENOMIC DNA]</scope>
    <source>
        <strain evidence="6 7">KCTC 13049</strain>
    </source>
</reference>
<dbReference type="RefSeq" id="WP_087919936.1">
    <property type="nucleotide sequence ID" value="NZ_CP021780.1"/>
</dbReference>
<keyword evidence="3" id="KW-0804">Transcription</keyword>
<dbReference type="InterPro" id="IPR001647">
    <property type="entry name" value="HTH_TetR"/>
</dbReference>
<dbReference type="OrthoDB" id="9812484at2"/>
<accession>A0A2Z2KJ42</accession>
<protein>
    <submittedName>
        <fullName evidence="6">TetR family transcriptional regulator</fullName>
    </submittedName>
</protein>
<dbReference type="Proteomes" id="UP000249890">
    <property type="component" value="Chromosome"/>
</dbReference>
<keyword evidence="7" id="KW-1185">Reference proteome</keyword>
<organism evidence="6 7">
    <name type="scientific">Paenibacillus donghaensis</name>
    <dbReference type="NCBI Taxonomy" id="414771"/>
    <lineage>
        <taxon>Bacteria</taxon>
        <taxon>Bacillati</taxon>
        <taxon>Bacillota</taxon>
        <taxon>Bacilli</taxon>
        <taxon>Bacillales</taxon>
        <taxon>Paenibacillaceae</taxon>
        <taxon>Paenibacillus</taxon>
    </lineage>
</organism>
<name>A0A2Z2KJ42_9BACL</name>
<dbReference type="Gene3D" id="1.10.10.60">
    <property type="entry name" value="Homeodomain-like"/>
    <property type="match status" value="1"/>
</dbReference>
<feature type="domain" description="HTH tetR-type" evidence="5">
    <location>
        <begin position="17"/>
        <end position="77"/>
    </location>
</feature>
<evidence type="ECO:0000256" key="2">
    <source>
        <dbReference type="ARBA" id="ARBA00023125"/>
    </source>
</evidence>
<feature type="DNA-binding region" description="H-T-H motif" evidence="4">
    <location>
        <begin position="40"/>
        <end position="59"/>
    </location>
</feature>
<keyword evidence="1" id="KW-0805">Transcription regulation</keyword>